<evidence type="ECO:0000313" key="3">
    <source>
        <dbReference type="Proteomes" id="UP001158576"/>
    </source>
</evidence>
<dbReference type="InterPro" id="IPR036444">
    <property type="entry name" value="PLipase_A2_dom_sf"/>
</dbReference>
<feature type="signal peptide" evidence="1">
    <location>
        <begin position="1"/>
        <end position="21"/>
    </location>
</feature>
<gene>
    <name evidence="2" type="ORF">OKIOD_LOCUS840</name>
</gene>
<organism evidence="2 3">
    <name type="scientific">Oikopleura dioica</name>
    <name type="common">Tunicate</name>
    <dbReference type="NCBI Taxonomy" id="34765"/>
    <lineage>
        <taxon>Eukaryota</taxon>
        <taxon>Metazoa</taxon>
        <taxon>Chordata</taxon>
        <taxon>Tunicata</taxon>
        <taxon>Appendicularia</taxon>
        <taxon>Copelata</taxon>
        <taxon>Oikopleuridae</taxon>
        <taxon>Oikopleura</taxon>
    </lineage>
</organism>
<keyword evidence="3" id="KW-1185">Reference proteome</keyword>
<name>A0ABN7RQT3_OIKDI</name>
<evidence type="ECO:0000313" key="2">
    <source>
        <dbReference type="EMBL" id="CAG5079560.1"/>
    </source>
</evidence>
<feature type="chain" id="PRO_5045745350" evidence="1">
    <location>
        <begin position="22"/>
        <end position="289"/>
    </location>
</feature>
<dbReference type="SUPFAM" id="SSF48619">
    <property type="entry name" value="Phospholipase A2, PLA2"/>
    <property type="match status" value="1"/>
</dbReference>
<dbReference type="Proteomes" id="UP001158576">
    <property type="component" value="Chromosome PAR"/>
</dbReference>
<evidence type="ECO:0000256" key="1">
    <source>
        <dbReference type="SAM" id="SignalP"/>
    </source>
</evidence>
<dbReference type="Gene3D" id="1.20.90.10">
    <property type="entry name" value="Phospholipase A2 domain"/>
    <property type="match status" value="1"/>
</dbReference>
<dbReference type="EMBL" id="OU015568">
    <property type="protein sequence ID" value="CAG5079560.1"/>
    <property type="molecule type" value="Genomic_DNA"/>
</dbReference>
<reference evidence="2 3" key="1">
    <citation type="submission" date="2021-04" db="EMBL/GenBank/DDBJ databases">
        <authorList>
            <person name="Bliznina A."/>
        </authorList>
    </citation>
    <scope>NUCLEOTIDE SEQUENCE [LARGE SCALE GENOMIC DNA]</scope>
</reference>
<accession>A0ABN7RQT3</accession>
<keyword evidence="1" id="KW-0732">Signal</keyword>
<sequence>MVKFFALALTALQLNLRMARGSELDIEEEFAIAGIQLPPTNGLAGRRFQPSAELMNNTGPGIQEKLYEMNTLYTKYKTNRNAFTTQDHSNLSTEAAKDFNFDRFCFYGCYCLPDKSVHDDSPGLGKPVDVIDNSCKELKQCYQCAGKDTKEDTGEHCDQESSYSMQLINDANGQKDVLCTNEEGSCRWRICQCDRNFAHKLRDQFYKGYYNAQYRYNQATGDGFDRSTCQAIQVPGEKKQCCGSYTANLAYQQRQPISSNTHQCCADQRIKLCCENTSFWLDFWEKTIF</sequence>
<protein>
    <submittedName>
        <fullName evidence="2">Oidioi.mRNA.OKI2018_I69.PAR.g9282.t1.cds</fullName>
    </submittedName>
</protein>
<proteinExistence type="predicted"/>